<evidence type="ECO:0000259" key="4">
    <source>
        <dbReference type="Pfam" id="PF02650"/>
    </source>
</evidence>
<dbReference type="Pfam" id="PF14527">
    <property type="entry name" value="LAGLIDADG_WhiA"/>
    <property type="match status" value="1"/>
</dbReference>
<dbReference type="GO" id="GO:0051301">
    <property type="term" value="P:cell division"/>
    <property type="evidence" value="ECO:0007669"/>
    <property type="project" value="UniProtKB-KW"/>
</dbReference>
<evidence type="ECO:0008006" key="8">
    <source>
        <dbReference type="Google" id="ProtNLM"/>
    </source>
</evidence>
<sequence>MSLVNTSFLYPEIELFGAIKGKGDFVLDGHKKFIKITVSSISSMKRVYKLCKQLFGEFISAYVKIERRLNLGRTGEILLDLNFVDKVLSSQGINLYKDTLPKVLKEDPVKFGVFLKGMFLTTGSISLKSSYHMEFYLDISEEFVKDLIDNFKILLGVKSNYIHKNNKIKFYIKSSGDILNILEAMDAQESSKKLLDIMRIRGIKGNVSRTINFLSANASKTAESSSKQIDDINYICSTIGIDSLDDNLKKIALYRLENTEDSLKEMAEALNMKKSTLYSRIKKIKGISKQLQDEQNLEEEGEKK</sequence>
<comment type="caution">
    <text evidence="6">The sequence shown here is derived from an EMBL/GenBank/DDBJ whole genome shotgun (WGS) entry which is preliminary data.</text>
</comment>
<dbReference type="SUPFAM" id="SSF55608">
    <property type="entry name" value="Homing endonucleases"/>
    <property type="match status" value="1"/>
</dbReference>
<dbReference type="GO" id="GO:0003677">
    <property type="term" value="F:DNA binding"/>
    <property type="evidence" value="ECO:0007669"/>
    <property type="project" value="UniProtKB-KW"/>
</dbReference>
<dbReference type="InterPro" id="IPR039518">
    <property type="entry name" value="WhiA_LAGLIDADG_dom"/>
</dbReference>
<evidence type="ECO:0000256" key="2">
    <source>
        <dbReference type="ARBA" id="ARBA00023125"/>
    </source>
</evidence>
<dbReference type="InterPro" id="IPR003802">
    <property type="entry name" value="Sporulation_regulator_WhiA"/>
</dbReference>
<name>A0AA45C860_9BACT</name>
<dbReference type="InterPro" id="IPR023054">
    <property type="entry name" value="Sporulation_regulator_WhiA_C"/>
</dbReference>
<proteinExistence type="predicted"/>
<feature type="domain" description="WhiA LAGLIDADG-like" evidence="5">
    <location>
        <begin position="113"/>
        <end position="197"/>
    </location>
</feature>
<dbReference type="GO" id="GO:0043937">
    <property type="term" value="P:regulation of sporulation"/>
    <property type="evidence" value="ECO:0007669"/>
    <property type="project" value="InterPro"/>
</dbReference>
<dbReference type="Gene3D" id="3.10.28.10">
    <property type="entry name" value="Homing endonucleases"/>
    <property type="match status" value="1"/>
</dbReference>
<dbReference type="Proteomes" id="UP000245921">
    <property type="component" value="Unassembled WGS sequence"/>
</dbReference>
<evidence type="ECO:0000256" key="1">
    <source>
        <dbReference type="ARBA" id="ARBA00022618"/>
    </source>
</evidence>
<keyword evidence="1" id="KW-0132">Cell division</keyword>
<keyword evidence="2" id="KW-0238">DNA-binding</keyword>
<evidence type="ECO:0000313" key="6">
    <source>
        <dbReference type="EMBL" id="PWJ95828.1"/>
    </source>
</evidence>
<reference evidence="6 7" key="1">
    <citation type="submission" date="2018-05" db="EMBL/GenBank/DDBJ databases">
        <title>Genomic Encyclopedia of Type Strains, Phase IV (KMG-IV): sequencing the most valuable type-strain genomes for metagenomic binning, comparative biology and taxonomic classification.</title>
        <authorList>
            <person name="Goeker M."/>
        </authorList>
    </citation>
    <scope>NUCLEOTIDE SEQUENCE [LARGE SCALE GENOMIC DNA]</scope>
    <source>
        <strain evidence="6 7">DSM 24906</strain>
    </source>
</reference>
<dbReference type="AlphaFoldDB" id="A0AA45C860"/>
<keyword evidence="3" id="KW-0131">Cell cycle</keyword>
<dbReference type="NCBIfam" id="TIGR00647">
    <property type="entry name" value="DNA_bind_WhiA"/>
    <property type="match status" value="1"/>
</dbReference>
<keyword evidence="7" id="KW-1185">Reference proteome</keyword>
<evidence type="ECO:0000259" key="5">
    <source>
        <dbReference type="Pfam" id="PF14527"/>
    </source>
</evidence>
<gene>
    <name evidence="6" type="ORF">C7380_1033</name>
</gene>
<dbReference type="EMBL" id="QGGI01000003">
    <property type="protein sequence ID" value="PWJ95828.1"/>
    <property type="molecule type" value="Genomic_DNA"/>
</dbReference>
<accession>A0AA45C860</accession>
<dbReference type="PANTHER" id="PTHR37307:SF1">
    <property type="entry name" value="CELL DIVISION PROTEIN WHIA-RELATED"/>
    <property type="match status" value="1"/>
</dbReference>
<protein>
    <recommendedName>
        <fullName evidence="8">Cell division protein WhiA</fullName>
    </recommendedName>
</protein>
<evidence type="ECO:0000313" key="7">
    <source>
        <dbReference type="Proteomes" id="UP000245921"/>
    </source>
</evidence>
<dbReference type="PANTHER" id="PTHR37307">
    <property type="entry name" value="CELL DIVISION PROTEIN WHIA-RELATED"/>
    <property type="match status" value="1"/>
</dbReference>
<evidence type="ECO:0000256" key="3">
    <source>
        <dbReference type="ARBA" id="ARBA00023306"/>
    </source>
</evidence>
<dbReference type="Pfam" id="PF02650">
    <property type="entry name" value="HTH_WhiA"/>
    <property type="match status" value="1"/>
</dbReference>
<organism evidence="6 7">
    <name type="scientific">Oceanotoga teriensis</name>
    <dbReference type="NCBI Taxonomy" id="515440"/>
    <lineage>
        <taxon>Bacteria</taxon>
        <taxon>Thermotogati</taxon>
        <taxon>Thermotogota</taxon>
        <taxon>Thermotogae</taxon>
        <taxon>Petrotogales</taxon>
        <taxon>Petrotogaceae</taxon>
        <taxon>Oceanotoga</taxon>
    </lineage>
</organism>
<dbReference type="InterPro" id="IPR027434">
    <property type="entry name" value="Homing_endonucl"/>
</dbReference>
<feature type="domain" description="Sporulation regulator WhiA C-terminal" evidence="4">
    <location>
        <begin position="207"/>
        <end position="287"/>
    </location>
</feature>